<protein>
    <submittedName>
        <fullName evidence="1">Uncharacterized protein</fullName>
    </submittedName>
</protein>
<proteinExistence type="predicted"/>
<sequence>ECHAWPQRWCFMSRTGYPRLMQSPRRLNIPLEILLEAKKCSKQHACLTDNDYTLCGIRLTADNTSRMICGKGSDCPYSSRLGREIVCTCPVRHAIHSKYGI</sequence>
<evidence type="ECO:0000313" key="1">
    <source>
        <dbReference type="EMBL" id="MCG7978199.1"/>
    </source>
</evidence>
<gene>
    <name evidence="1" type="ORF">JAY77_08625</name>
</gene>
<feature type="non-terminal residue" evidence="1">
    <location>
        <position position="1"/>
    </location>
</feature>
<dbReference type="Proteomes" id="UP000886674">
    <property type="component" value="Unassembled WGS sequence"/>
</dbReference>
<dbReference type="EMBL" id="JAEPCR010000035">
    <property type="protein sequence ID" value="MCG7978199.1"/>
    <property type="molecule type" value="Genomic_DNA"/>
</dbReference>
<accession>A0A9E4NIY6</accession>
<organism evidence="1 2">
    <name type="scientific">Candidatus Thiodiazotropha taylori</name>
    <dbReference type="NCBI Taxonomy" id="2792791"/>
    <lineage>
        <taxon>Bacteria</taxon>
        <taxon>Pseudomonadati</taxon>
        <taxon>Pseudomonadota</taxon>
        <taxon>Gammaproteobacteria</taxon>
        <taxon>Chromatiales</taxon>
        <taxon>Sedimenticolaceae</taxon>
        <taxon>Candidatus Thiodiazotropha</taxon>
    </lineage>
</organism>
<comment type="caution">
    <text evidence="1">The sequence shown here is derived from an EMBL/GenBank/DDBJ whole genome shotgun (WGS) entry which is preliminary data.</text>
</comment>
<name>A0A9E4NIY6_9GAMM</name>
<evidence type="ECO:0000313" key="2">
    <source>
        <dbReference type="Proteomes" id="UP000886674"/>
    </source>
</evidence>
<reference evidence="1" key="1">
    <citation type="journal article" date="2021" name="Proc. Natl. Acad. Sci. U.S.A.">
        <title>Global biogeography of chemosynthetic symbionts reveals both localized and globally distributed symbiont groups. .</title>
        <authorList>
            <person name="Osvatic J.T."/>
            <person name="Wilkins L.G.E."/>
            <person name="Leibrecht L."/>
            <person name="Leray M."/>
            <person name="Zauner S."/>
            <person name="Polzin J."/>
            <person name="Camacho Y."/>
            <person name="Gros O."/>
            <person name="van Gils J.A."/>
            <person name="Eisen J.A."/>
            <person name="Petersen J.M."/>
            <person name="Yuen B."/>
        </authorList>
    </citation>
    <scope>NUCLEOTIDE SEQUENCE</scope>
    <source>
        <strain evidence="1">MAGclacostrist055</strain>
    </source>
</reference>
<dbReference type="AlphaFoldDB" id="A0A9E4NIY6"/>